<feature type="compositionally biased region" description="Polar residues" evidence="1">
    <location>
        <begin position="83"/>
        <end position="99"/>
    </location>
</feature>
<evidence type="ECO:0000256" key="1">
    <source>
        <dbReference type="SAM" id="MobiDB-lite"/>
    </source>
</evidence>
<evidence type="ECO:0000313" key="3">
    <source>
        <dbReference type="Proteomes" id="UP001218188"/>
    </source>
</evidence>
<feature type="region of interest" description="Disordered" evidence="1">
    <location>
        <begin position="76"/>
        <end position="99"/>
    </location>
</feature>
<dbReference type="EMBL" id="JARJCM010000064">
    <property type="protein sequence ID" value="KAJ7033530.1"/>
    <property type="molecule type" value="Genomic_DNA"/>
</dbReference>
<feature type="compositionally biased region" description="Basic and acidic residues" evidence="1">
    <location>
        <begin position="714"/>
        <end position="731"/>
    </location>
</feature>
<feature type="region of interest" description="Disordered" evidence="1">
    <location>
        <begin position="811"/>
        <end position="833"/>
    </location>
</feature>
<feature type="region of interest" description="Disordered" evidence="1">
    <location>
        <begin position="876"/>
        <end position="901"/>
    </location>
</feature>
<feature type="region of interest" description="Disordered" evidence="1">
    <location>
        <begin position="1"/>
        <end position="63"/>
    </location>
</feature>
<feature type="region of interest" description="Disordered" evidence="1">
    <location>
        <begin position="126"/>
        <end position="150"/>
    </location>
</feature>
<feature type="compositionally biased region" description="Basic and acidic residues" evidence="1">
    <location>
        <begin position="648"/>
        <end position="661"/>
    </location>
</feature>
<organism evidence="2 3">
    <name type="scientific">Mycena alexandri</name>
    <dbReference type="NCBI Taxonomy" id="1745969"/>
    <lineage>
        <taxon>Eukaryota</taxon>
        <taxon>Fungi</taxon>
        <taxon>Dikarya</taxon>
        <taxon>Basidiomycota</taxon>
        <taxon>Agaricomycotina</taxon>
        <taxon>Agaricomycetes</taxon>
        <taxon>Agaricomycetidae</taxon>
        <taxon>Agaricales</taxon>
        <taxon>Marasmiineae</taxon>
        <taxon>Mycenaceae</taxon>
        <taxon>Mycena</taxon>
    </lineage>
</organism>
<dbReference type="AlphaFoldDB" id="A0AAD6X2R3"/>
<feature type="compositionally biased region" description="Basic and acidic residues" evidence="1">
    <location>
        <begin position="502"/>
        <end position="526"/>
    </location>
</feature>
<reference evidence="2" key="1">
    <citation type="submission" date="2023-03" db="EMBL/GenBank/DDBJ databases">
        <title>Massive genome expansion in bonnet fungi (Mycena s.s.) driven by repeated elements and novel gene families across ecological guilds.</title>
        <authorList>
            <consortium name="Lawrence Berkeley National Laboratory"/>
            <person name="Harder C.B."/>
            <person name="Miyauchi S."/>
            <person name="Viragh M."/>
            <person name="Kuo A."/>
            <person name="Thoen E."/>
            <person name="Andreopoulos B."/>
            <person name="Lu D."/>
            <person name="Skrede I."/>
            <person name="Drula E."/>
            <person name="Henrissat B."/>
            <person name="Morin E."/>
            <person name="Kohler A."/>
            <person name="Barry K."/>
            <person name="LaButti K."/>
            <person name="Morin E."/>
            <person name="Salamov A."/>
            <person name="Lipzen A."/>
            <person name="Mereny Z."/>
            <person name="Hegedus B."/>
            <person name="Baldrian P."/>
            <person name="Stursova M."/>
            <person name="Weitz H."/>
            <person name="Taylor A."/>
            <person name="Grigoriev I.V."/>
            <person name="Nagy L.G."/>
            <person name="Martin F."/>
            <person name="Kauserud H."/>
        </authorList>
    </citation>
    <scope>NUCLEOTIDE SEQUENCE</scope>
    <source>
        <strain evidence="2">CBHHK200</strain>
    </source>
</reference>
<evidence type="ECO:0008006" key="4">
    <source>
        <dbReference type="Google" id="ProtNLM"/>
    </source>
</evidence>
<dbReference type="Proteomes" id="UP001218188">
    <property type="component" value="Unassembled WGS sequence"/>
</dbReference>
<feature type="region of interest" description="Disordered" evidence="1">
    <location>
        <begin position="386"/>
        <end position="528"/>
    </location>
</feature>
<accession>A0AAD6X2R3</accession>
<gene>
    <name evidence="2" type="ORF">C8F04DRAFT_1260779</name>
</gene>
<feature type="compositionally biased region" description="Low complexity" evidence="1">
    <location>
        <begin position="192"/>
        <end position="209"/>
    </location>
</feature>
<protein>
    <recommendedName>
        <fullName evidence="4">CCHC-type domain-containing protein</fullName>
    </recommendedName>
</protein>
<feature type="compositionally biased region" description="Polar residues" evidence="1">
    <location>
        <begin position="433"/>
        <end position="446"/>
    </location>
</feature>
<feature type="region of interest" description="Disordered" evidence="1">
    <location>
        <begin position="705"/>
        <end position="731"/>
    </location>
</feature>
<feature type="compositionally biased region" description="Basic and acidic residues" evidence="1">
    <location>
        <begin position="883"/>
        <end position="892"/>
    </location>
</feature>
<feature type="region of interest" description="Disordered" evidence="1">
    <location>
        <begin position="181"/>
        <end position="220"/>
    </location>
</feature>
<name>A0AAD6X2R3_9AGAR</name>
<feature type="region of interest" description="Disordered" evidence="1">
    <location>
        <begin position="633"/>
        <end position="668"/>
    </location>
</feature>
<evidence type="ECO:0000313" key="2">
    <source>
        <dbReference type="EMBL" id="KAJ7033530.1"/>
    </source>
</evidence>
<proteinExistence type="predicted"/>
<feature type="compositionally biased region" description="Low complexity" evidence="1">
    <location>
        <begin position="476"/>
        <end position="501"/>
    </location>
</feature>
<comment type="caution">
    <text evidence="2">The sequence shown here is derived from an EMBL/GenBank/DDBJ whole genome shotgun (WGS) entry which is preliminary data.</text>
</comment>
<feature type="compositionally biased region" description="Basic residues" evidence="1">
    <location>
        <begin position="1"/>
        <end position="18"/>
    </location>
</feature>
<sequence>MAGRKSAAKQRRNKKRRELKGSRDASDLSPIVEPDEGEESGAELATAHSSTAIRIDNGGSPASIVEIEGNRGLSLSGIGADSSALSTLNPEMSSDLPSLTPSMEELEFFHALQSSRSAGLQEAAIINTDQTNNSKKKSRPVVIEEVDDEDDLPSGDLVNGWTPLSINSLLDEYAVGGALNETETQRRRAGKARAVARSGNTDSSTSESLTDSDDEETRERKRLTRLADMRQRIERERVDRANRVNSEEYQIARQEAAIALRRLQEFRIEDDRNFATELEAKFAAEDADNEFANKLAQSDRAHLDQIQREAKKRESAAKKLANTAVRLPGISIPAPAPASPRLTHDFNSRIILQRYRIQELMKTGRSGIPDQGIDWDADGKAMEIAPARSRGSSVGTRGGHKVASPKVKDARVDLAPAPAPSPKDLTPKKENSKSSINMGRVASQQDIKPAGLGIYMRSGTAPGQLKPKKPKHESSDSSSSSSSSGDSSSSLSDSSDDSSSSDSEKSESDSGYSSKKEEVMGEDRVDPPAVHRRGYQIVVAVRTASPQATEQFWTAKYSAELGIMGFYHELDTAARRMIKRPDSYTFKTELMTRMPSAMTSELIARNVTAEQASIRTIMECASNYEWHKSVGKRYSRHRERRNNGDSSAKPKERMAMGRRDGPGINGAKLASGSRPVACYNCGGPHYKNECPQNKRNGQMMFADREVQNEDTEESPPKVDQRAEEEAAPREQFRQMADEAVAEEEGQEYDSEFTYAYQSEYSSYSDDERCAHIRENDYDMPWVQFVSDSEYEDESSDNYTVWDEDMEADYESVDGETPELQEVSDSEEEDCDDSMSDVFVADADPKKGGDEFAGHAESNLEWKHTRTESGLFEVCNDNSEDEQGQERKPEARTRKTQAPQRERTMTELGLYELCDDYSDEEFIVEEDIDLLAREMALFHMVSGDREATCEYFAAGQERLSEKGADSKSSGKQIFLKRSKQMQARPARTKAENFCLTSYVKVNGKSAFTLFDSGCTTEAISPEFACATGM</sequence>
<keyword evidence="3" id="KW-1185">Reference proteome</keyword>